<proteinExistence type="predicted"/>
<gene>
    <name evidence="3" type="ORF">ACGRVM_00230</name>
</gene>
<dbReference type="PANTHER" id="PTHR36302:SF1">
    <property type="entry name" value="COPPER CHAPERONE PCU(A)C"/>
    <property type="match status" value="1"/>
</dbReference>
<evidence type="ECO:0000313" key="4">
    <source>
        <dbReference type="Proteomes" id="UP001607157"/>
    </source>
</evidence>
<dbReference type="EMBL" id="JBIHMM010000001">
    <property type="protein sequence ID" value="MFH0252303.1"/>
    <property type="molecule type" value="Genomic_DNA"/>
</dbReference>
<feature type="chain" id="PRO_5046402142" evidence="2">
    <location>
        <begin position="23"/>
        <end position="169"/>
    </location>
</feature>
<name>A0ABW7I2R4_9RHOB</name>
<dbReference type="Pfam" id="PF04314">
    <property type="entry name" value="PCuAC"/>
    <property type="match status" value="1"/>
</dbReference>
<feature type="signal peptide" evidence="2">
    <location>
        <begin position="1"/>
        <end position="22"/>
    </location>
</feature>
<evidence type="ECO:0000256" key="1">
    <source>
        <dbReference type="SAM" id="MobiDB-lite"/>
    </source>
</evidence>
<reference evidence="3 4" key="1">
    <citation type="submission" date="2024-10" db="EMBL/GenBank/DDBJ databases">
        <authorList>
            <person name="Yang X.-N."/>
        </authorList>
    </citation>
    <scope>NUCLEOTIDE SEQUENCE [LARGE SCALE GENOMIC DNA]</scope>
    <source>
        <strain evidence="3 4">CAU 1059</strain>
    </source>
</reference>
<evidence type="ECO:0000256" key="2">
    <source>
        <dbReference type="SAM" id="SignalP"/>
    </source>
</evidence>
<dbReference type="InterPro" id="IPR058248">
    <property type="entry name" value="Lxx211020-like"/>
</dbReference>
<evidence type="ECO:0000313" key="3">
    <source>
        <dbReference type="EMBL" id="MFH0252303.1"/>
    </source>
</evidence>
<keyword evidence="4" id="KW-1185">Reference proteome</keyword>
<protein>
    <submittedName>
        <fullName evidence="3">Copper chaperone PCu(A)C</fullName>
    </submittedName>
</protein>
<dbReference type="InterPro" id="IPR007410">
    <property type="entry name" value="LpqE-like"/>
</dbReference>
<dbReference type="PANTHER" id="PTHR36302">
    <property type="entry name" value="BLR7088 PROTEIN"/>
    <property type="match status" value="1"/>
</dbReference>
<feature type="region of interest" description="Disordered" evidence="1">
    <location>
        <begin position="146"/>
        <end position="169"/>
    </location>
</feature>
<dbReference type="Proteomes" id="UP001607157">
    <property type="component" value="Unassembled WGS sequence"/>
</dbReference>
<dbReference type="SUPFAM" id="SSF110087">
    <property type="entry name" value="DR1885-like metal-binding protein"/>
    <property type="match status" value="1"/>
</dbReference>
<dbReference type="InterPro" id="IPR036182">
    <property type="entry name" value="PCuAC_sf"/>
</dbReference>
<organism evidence="3 4">
    <name type="scientific">Roseovarius aquimarinus</name>
    <dbReference type="NCBI Taxonomy" id="1229156"/>
    <lineage>
        <taxon>Bacteria</taxon>
        <taxon>Pseudomonadati</taxon>
        <taxon>Pseudomonadota</taxon>
        <taxon>Alphaproteobacteria</taxon>
        <taxon>Rhodobacterales</taxon>
        <taxon>Roseobacteraceae</taxon>
        <taxon>Roseovarius</taxon>
    </lineage>
</organism>
<comment type="caution">
    <text evidence="3">The sequence shown here is derived from an EMBL/GenBank/DDBJ whole genome shotgun (WGS) entry which is preliminary data.</text>
</comment>
<keyword evidence="2" id="KW-0732">Signal</keyword>
<sequence>MSIALRSLLAGAAMMAAMPAFAADIMVEDAYARSASPAAKSGAAFMQIVNHGEDDRLIGAASPAAEKVELHTHVETGDGVMQMKHVEEGFEIPMHGTLSLERGGNHVMLMGLTAPLEQGDSIPVTLTFEKAGEMTVDVMVDLERAPGEGAGHDMEHSHGTDKDGAKKAE</sequence>
<dbReference type="RefSeq" id="WP_377169890.1">
    <property type="nucleotide sequence ID" value="NZ_JBHTJC010000001.1"/>
</dbReference>
<accession>A0ABW7I2R4</accession>
<dbReference type="Gene3D" id="2.60.40.1890">
    <property type="entry name" value="PCu(A)C copper chaperone"/>
    <property type="match status" value="1"/>
</dbReference>